<evidence type="ECO:0000256" key="5">
    <source>
        <dbReference type="ARBA" id="ARBA00022598"/>
    </source>
</evidence>
<dbReference type="InterPro" id="IPR057737">
    <property type="entry name" value="Condensation_MtbB-like"/>
</dbReference>
<feature type="domain" description="Carrier" evidence="6">
    <location>
        <begin position="2184"/>
        <end position="2260"/>
    </location>
</feature>
<evidence type="ECO:0000256" key="1">
    <source>
        <dbReference type="ARBA" id="ARBA00001957"/>
    </source>
</evidence>
<evidence type="ECO:0000256" key="2">
    <source>
        <dbReference type="ARBA" id="ARBA00004924"/>
    </source>
</evidence>
<dbReference type="InterPro" id="IPR042099">
    <property type="entry name" value="ANL_N_sf"/>
</dbReference>
<keyword evidence="8" id="KW-1185">Reference proteome</keyword>
<dbReference type="PANTHER" id="PTHR45527">
    <property type="entry name" value="NONRIBOSOMAL PEPTIDE SYNTHETASE"/>
    <property type="match status" value="1"/>
</dbReference>
<keyword evidence="4" id="KW-0597">Phosphoprotein</keyword>
<dbReference type="InterPro" id="IPR009081">
    <property type="entry name" value="PP-bd_ACP"/>
</dbReference>
<dbReference type="Gene3D" id="3.30.559.10">
    <property type="entry name" value="Chloramphenicol acetyltransferase-like domain"/>
    <property type="match status" value="3"/>
</dbReference>
<dbReference type="PROSITE" id="PS00012">
    <property type="entry name" value="PHOSPHOPANTETHEINE"/>
    <property type="match status" value="3"/>
</dbReference>
<comment type="caution">
    <text evidence="7">The sequence shown here is derived from an EMBL/GenBank/DDBJ whole genome shotgun (WGS) entry which is preliminary data.</text>
</comment>
<comment type="cofactor">
    <cofactor evidence="1">
        <name>pantetheine 4'-phosphate</name>
        <dbReference type="ChEBI" id="CHEBI:47942"/>
    </cofactor>
</comment>
<dbReference type="Gene3D" id="3.40.50.12780">
    <property type="entry name" value="N-terminal domain of ligase-like"/>
    <property type="match status" value="3"/>
</dbReference>
<dbReference type="RefSeq" id="WP_160649825.1">
    <property type="nucleotide sequence ID" value="NZ_RSEJ01000006.1"/>
</dbReference>
<dbReference type="Pfam" id="PF00501">
    <property type="entry name" value="AMP-binding"/>
    <property type="match status" value="3"/>
</dbReference>
<evidence type="ECO:0000256" key="3">
    <source>
        <dbReference type="ARBA" id="ARBA00022450"/>
    </source>
</evidence>
<dbReference type="InterPro" id="IPR045851">
    <property type="entry name" value="AMP-bd_C_sf"/>
</dbReference>
<proteinExistence type="predicted"/>
<dbReference type="InterPro" id="IPR006162">
    <property type="entry name" value="Ppantetheine_attach_site"/>
</dbReference>
<dbReference type="InterPro" id="IPR001242">
    <property type="entry name" value="Condensation_dom"/>
</dbReference>
<dbReference type="InterPro" id="IPR025110">
    <property type="entry name" value="AMP-bd_C"/>
</dbReference>
<dbReference type="SUPFAM" id="SSF47336">
    <property type="entry name" value="ACP-like"/>
    <property type="match status" value="4"/>
</dbReference>
<dbReference type="PROSITE" id="PS00455">
    <property type="entry name" value="AMP_BINDING"/>
    <property type="match status" value="3"/>
</dbReference>
<dbReference type="InterPro" id="IPR020845">
    <property type="entry name" value="AMP-binding_CS"/>
</dbReference>
<dbReference type="Pfam" id="PF00550">
    <property type="entry name" value="PP-binding"/>
    <property type="match status" value="4"/>
</dbReference>
<dbReference type="InterPro" id="IPR036736">
    <property type="entry name" value="ACP-like_sf"/>
</dbReference>
<feature type="domain" description="Carrier" evidence="6">
    <location>
        <begin position="3250"/>
        <end position="3327"/>
    </location>
</feature>
<dbReference type="Pfam" id="PF00668">
    <property type="entry name" value="Condensation"/>
    <property type="match status" value="3"/>
</dbReference>
<comment type="pathway">
    <text evidence="2">Siderophore biosynthesis.</text>
</comment>
<protein>
    <submittedName>
        <fullName evidence="7">Amino acid adenylation domain-containing protein</fullName>
    </submittedName>
</protein>
<dbReference type="Gene3D" id="3.30.300.30">
    <property type="match status" value="3"/>
</dbReference>
<evidence type="ECO:0000259" key="6">
    <source>
        <dbReference type="PROSITE" id="PS50075"/>
    </source>
</evidence>
<accession>A0ABW9YF86</accession>
<feature type="domain" description="Carrier" evidence="6">
    <location>
        <begin position="1100"/>
        <end position="1176"/>
    </location>
</feature>
<dbReference type="NCBIfam" id="NF003417">
    <property type="entry name" value="PRK04813.1"/>
    <property type="match status" value="3"/>
</dbReference>
<gene>
    <name evidence="7" type="ORF">EIZ48_07675</name>
</gene>
<sequence>MNKPTRSRKPLDRESVITPIQALIGSDLAQHPDTNLIELGLDSLHIMRLSNQWRRQGSRVTFAKLIEQPVLSRWLELLLPEQQQETPQEESISALAERIRQDTHYSEDPFALTDVQYAYWVGRQDDQELGGVGCHAYLEIDGQAVEPKRLEQAWHALINQHSMLRARFNDNGQQYIPDTAPLTVLSVHDLRQLTPRQAELRARAIRDTLSHRKLDIENGQVMGLALTLFANDRTRIHFDVDLLVADVQSLHILLRDLASAYHAIGNDLEQDPDRPLKETLKADPQWRFSHYLATEQARHQGSLAADKAYWQKRLADLPPGPQLPLACEPKSLTRPVFSRRSHQLSLEKWQNIKAIAAKFSLTPAMVLASAYGQVLARWSAEPEFVLNVPLFDRQTDHTGIEDVVADFTNLMLLECNYRIPQSFLAQTEQLQRQLHRDLAHARYSAVSIQRELARQGREQGVSAPVVFACNLGTPLLTEQCQHTLGTLHYMISQTPQVWLDHQLYEGEDGLLLAWDAVDALFPPQLIDNMFRAYTDLLEALAENEQNWHHTNPVALPADQLTQRRLANQTKQDIVPRLLHQEMFSIAHQTPHRIALIDSQQQMNYGELALRALQIARLLQQHGLSAGEPVAVTLPKGCSQIAAVMGILAAGGCYVPIGIHQPDARQTKIHRTAGIRLVLSDTEHQANVATQTVTCLDIGKADALAPLPEPVAVSPIQSAYIIFTSGSTGEPKGVEMAHQATSNTIDDINVRYGVHADSRVLAVSALDFDLSVYDIFGVLSIGGAMVLIDEEQRRDAAAWLSLIEQHKITVWNTVPVLLDMLMVIAQDHPRREERPILPFEQVMLSGDWIGLDLPPRLHALTSPTVRLAAMGGATEAAIWSNTFDQFIPGKTLPASWSSIPYGAPLANQCYRVVDAQGQDCPDWVPGELWIGGRGLAEGYRGDETLTEQRFVLAKTDTLDNVQDELRWYRTGDMGRYWPNGQLEFLGRLDHQVKVRGHRIELGEIETALLNQPAISRAAVATLRSDDQPATLAAAVVAEPGHRIDTKVITTGLQQLVPDYMVPTLLIEVETIPLSHNGKIDRKQIIALLSGHLNNQSATLTPLQTANEIAVAKVWQRLLSAEQLGRESNFFTLGGDSLLATQVISALRLQGFDAEHPLRQLFANPVLAEFAAILHEGETIEPTPYIQPDLANRHQPFPFTEVQQAYWMGQSPGLPLNCGTHYLVELDGENVDLDRLAQAWHALVERHEMLRAIVTSNGMQQILPTVAPQPIKQSRIDASQHTDGLTAARQQLKQYWQVLSENHQNQAAGITTDTGPAHRLFAVHYHDPQGKPRQRIGIIFDYLTLDGFSIKLLLEQLATAYSTPNQLPPAPGLSFRDYVNQIVPDSNELARAEKYWTEKLQSLPMAASLPLAHEPDTLNDMTVRRRHARLSSSKWQLLKDKARSHQITPSVLLLVAYSQIIRAWNSGRDHTLNLTLFDRKDVHPDINQVLGDFTSLAPIGFYQERGHSLLEQARATQQEIAQALEHKVISSIWIQRERAREMSMTAASLPIVFTSTLGLGNGLFEQAPAGFPEFAAGGLSETPQVWLDHQLYEYNGELTLSWDTVEGLFPMGMIDDMFDAYLDLLDQLITQDWQQPLILPLPQAQLAVRRDANHTQQAIPPRLLHQPMFDIARATPERIALIAGEQTISYGKLATQALQIATLLQQHGLKASEPVAITLPKGPAQIAAVFGVLAAGGCYVPIGIHQPEARQSRIHRTAGIRMVLSDHSHHSCVAAEGITCLDIHHSNNLAPLSEPVAVSPEQSAYIIFTSGSTGEPKGVEMTHQATANTIDDINTRYGVHADSRGLAVSALDFDLSVYDIFGLLSCGGAIVLIDEHQRRDAEIWLTLIQRHQVTVWNTVPVLLDMLLVESQSKASEDHTQKLPFEQVLLSGDWIGLDIPGRLFALNAPDVKLAAMGGATEAAIWSNTFDQFSPEHGLPTHWSSIPYGKPLANQCYRVVDSQGQDCPDWVPGELWIGGTGLAEGYRGDPVLSAQRFVLADSNTQPGITGEQRWYRTGDLGRYWPDGNLEFLGRLDHQVKVRGHRIELGEVETALLSQPAVSRAVAITLRPAGQPAALAAAVVAKQNLCLDEQVIKTGLQQLVPDYMIPTLLIEVDDIPLSHNGKVDRKQITAVLTEHLAEQSTVLTPVQTTTEQTVAAIWQQLLKTENIGRESHFFTLGGDSLLATQAVAALRQAGLDAEQPLRLLFAKPVLAEFAAELSQSDISEALPALIAEPDNRCEPFPLTEVQQAYWMGQSPGLPLNCGTHYLVELDGEMVDVARLEQAWNGLVERHDMLRVVVDEHGRSQTIQPQVTPYRIELAPQCYASQTEAKAQITQWWQSVTQAAEQTLFAIRIVRYGNQRNRLGLMFNYQTLDGFSIKLLLKELAIRYQDPQALLPEFAISFRDYVNQIQPQPAALERAQAYWQNKLSTLPLAPALPLAKDPRTLNKPQFCRREAKLSAQQWLQLRQSAQQQGITPSVLILAAYADVLSQWSGGAALTVNLTLFDRKPVHADINKIVGDFTSLAPVGYTPDSSMTQLDVVRQLQQEVADALEHRELSSIWVQRERAKTMDMTAAALPVVFTSTLGISDDLLGDDTMVHFPQLAGGGLSETPQVWLDHQMYESQGELLISWDSVDELFPAGMLDDMFSQFIKVVSQMTTQWQSPFAPLLPDTQKQVRQQVNAPNPEALSPRLLHHGMFDIARRHPQRIALIENDKQLTYGELANQALRIASALRRNGLQDGEPVGITLPKGGHQISAVFGILAAGGCYVPIGIHQPAARQAKIHQRAGIRRVLTDAGHSHLIPTGEICAISIDTALLAEPLAEPVAVSPAQSAYIIFTSGSTGEPKGVEMAHQATANTIDDINTRYGVHADSRVLAVSALDFDLSVYDIFGLLSTGGAMVLINETQRRDAAAWLKLVERHNITVWNTVPVLLDMLMVVAEHPTRNSQHPALPFEQVMLSGDWIGLDLPGRLFALSSPEIRLAAMGGATEAAIWSNTFDQFQPGHLLPADWHSVPYGYPLTNQCYRVVDAHGRDCPDWVAGELWIGGAGVARGYCGDQALTEARFVMASTETYGDGTTPLRWYRTGDLGRYWPDGTLEFLGRLDHQVKVRGHRIELGEIETALMTLPSVIKAVAVALRPANQPATLTAAMVMAEGVTIDTNAIQAELHQLLPDYMVPSSLVAVADIPLSSNGKVDRKQITQMLVEHVPQAGFEPPADELEQNIAAIWCEVLRLERISRHDDFFAIGGDSLSATQIVQQLQQQRVSPDSISLVTLFTAPNIAELGQQIREQWLALSSEHTQTSESIFEEGSL</sequence>
<feature type="domain" description="Carrier" evidence="6">
    <location>
        <begin position="8"/>
        <end position="82"/>
    </location>
</feature>
<dbReference type="PANTHER" id="PTHR45527:SF10">
    <property type="entry name" value="PYOCHELIN SYNTHASE PCHF"/>
    <property type="match status" value="1"/>
</dbReference>
<dbReference type="NCBIfam" id="TIGR01733">
    <property type="entry name" value="AA-adenyl-dom"/>
    <property type="match status" value="3"/>
</dbReference>
<dbReference type="CDD" id="cd12114">
    <property type="entry name" value="A_NRPS_TlmIV_like"/>
    <property type="match status" value="3"/>
</dbReference>
<dbReference type="SUPFAM" id="SSF52777">
    <property type="entry name" value="CoA-dependent acyltransferases"/>
    <property type="match status" value="6"/>
</dbReference>
<dbReference type="InterPro" id="IPR000873">
    <property type="entry name" value="AMP-dep_synth/lig_dom"/>
</dbReference>
<evidence type="ECO:0000313" key="8">
    <source>
        <dbReference type="Proteomes" id="UP000738517"/>
    </source>
</evidence>
<evidence type="ECO:0000256" key="4">
    <source>
        <dbReference type="ARBA" id="ARBA00022553"/>
    </source>
</evidence>
<evidence type="ECO:0000313" key="7">
    <source>
        <dbReference type="EMBL" id="NBI52449.1"/>
    </source>
</evidence>
<name>A0ABW9YF86_9GAMM</name>
<keyword evidence="5" id="KW-0436">Ligase</keyword>
<dbReference type="InterPro" id="IPR010071">
    <property type="entry name" value="AA_adenyl_dom"/>
</dbReference>
<dbReference type="SUPFAM" id="SSF56801">
    <property type="entry name" value="Acetyl-CoA synthetase-like"/>
    <property type="match status" value="3"/>
</dbReference>
<reference evidence="7 8" key="1">
    <citation type="journal article" date="2017" name="Int. J. Syst. Evol. Microbiol.">
        <title>Photobacterium alginatilyticum sp. nov., a marine bacterium isolated from bottom seawater.</title>
        <authorList>
            <person name="Wang X."/>
            <person name="Wang Y."/>
            <person name="Yang X."/>
            <person name="Sun H."/>
            <person name="Li B."/>
            <person name="Zhang X.H."/>
        </authorList>
    </citation>
    <scope>NUCLEOTIDE SEQUENCE [LARGE SCALE GENOMIC DNA]</scope>
    <source>
        <strain evidence="7 8">P03D4</strain>
    </source>
</reference>
<dbReference type="InterPro" id="IPR023213">
    <property type="entry name" value="CAT-like_dom_sf"/>
</dbReference>
<dbReference type="Gene3D" id="3.30.559.30">
    <property type="entry name" value="Nonribosomal peptide synthetase, condensation domain"/>
    <property type="match status" value="3"/>
</dbReference>
<dbReference type="PROSITE" id="PS50075">
    <property type="entry name" value="CARRIER"/>
    <property type="match status" value="4"/>
</dbReference>
<dbReference type="Pfam" id="PF13193">
    <property type="entry name" value="AMP-binding_C"/>
    <property type="match status" value="1"/>
</dbReference>
<dbReference type="Gene3D" id="1.10.1200.10">
    <property type="entry name" value="ACP-like"/>
    <property type="match status" value="4"/>
</dbReference>
<dbReference type="CDD" id="cd19535">
    <property type="entry name" value="Cyc_NRPS"/>
    <property type="match status" value="3"/>
</dbReference>
<organism evidence="7 8">
    <name type="scientific">Photobacterium alginatilyticum</name>
    <dbReference type="NCBI Taxonomy" id="1775171"/>
    <lineage>
        <taxon>Bacteria</taxon>
        <taxon>Pseudomonadati</taxon>
        <taxon>Pseudomonadota</taxon>
        <taxon>Gammaproteobacteria</taxon>
        <taxon>Vibrionales</taxon>
        <taxon>Vibrionaceae</taxon>
        <taxon>Photobacterium</taxon>
    </lineage>
</organism>
<dbReference type="EMBL" id="RSEJ01000006">
    <property type="protein sequence ID" value="NBI52449.1"/>
    <property type="molecule type" value="Genomic_DNA"/>
</dbReference>
<keyword evidence="3" id="KW-0596">Phosphopantetheine</keyword>
<dbReference type="Proteomes" id="UP000738517">
    <property type="component" value="Unassembled WGS sequence"/>
</dbReference>